<sequence length="115" mass="11802">MKQVRILVVALLSAGVLGGAGMLAPAAAAPAPAPSAAGCAQTRPFLSQGDRGTCVRYLQQKLTDQGIRTAVDGIFGSGTTKSVKTFQYACGYRGHDVDGLVGPRTWAGLLDHACV</sequence>
<evidence type="ECO:0000313" key="4">
    <source>
        <dbReference type="Proteomes" id="UP001500668"/>
    </source>
</evidence>
<dbReference type="SUPFAM" id="SSF47090">
    <property type="entry name" value="PGBD-like"/>
    <property type="match status" value="1"/>
</dbReference>
<proteinExistence type="predicted"/>
<organism evidence="3 4">
    <name type="scientific">Streptomyces crystallinus</name>
    <dbReference type="NCBI Taxonomy" id="68191"/>
    <lineage>
        <taxon>Bacteria</taxon>
        <taxon>Bacillati</taxon>
        <taxon>Actinomycetota</taxon>
        <taxon>Actinomycetes</taxon>
        <taxon>Kitasatosporales</taxon>
        <taxon>Streptomycetaceae</taxon>
        <taxon>Streptomyces</taxon>
    </lineage>
</organism>
<reference evidence="4" key="1">
    <citation type="journal article" date="2019" name="Int. J. Syst. Evol. Microbiol.">
        <title>The Global Catalogue of Microorganisms (GCM) 10K type strain sequencing project: providing services to taxonomists for standard genome sequencing and annotation.</title>
        <authorList>
            <consortium name="The Broad Institute Genomics Platform"/>
            <consortium name="The Broad Institute Genome Sequencing Center for Infectious Disease"/>
            <person name="Wu L."/>
            <person name="Ma J."/>
        </authorList>
    </citation>
    <scope>NUCLEOTIDE SEQUENCE [LARGE SCALE GENOMIC DNA]</scope>
    <source>
        <strain evidence="4">JCM 5067</strain>
    </source>
</reference>
<name>A0ABN1FSJ1_9ACTN</name>
<accession>A0ABN1FSJ1</accession>
<feature type="signal peptide" evidence="1">
    <location>
        <begin position="1"/>
        <end position="28"/>
    </location>
</feature>
<dbReference type="Pfam" id="PF01471">
    <property type="entry name" value="PG_binding_1"/>
    <property type="match status" value="1"/>
</dbReference>
<feature type="domain" description="Peptidoglycan binding-like" evidence="2">
    <location>
        <begin position="54"/>
        <end position="107"/>
    </location>
</feature>
<gene>
    <name evidence="3" type="ORF">GCM10010394_28170</name>
</gene>
<evidence type="ECO:0000313" key="3">
    <source>
        <dbReference type="EMBL" id="GAA0596962.1"/>
    </source>
</evidence>
<dbReference type="InterPro" id="IPR036366">
    <property type="entry name" value="PGBDSf"/>
</dbReference>
<evidence type="ECO:0000256" key="1">
    <source>
        <dbReference type="SAM" id="SignalP"/>
    </source>
</evidence>
<dbReference type="Proteomes" id="UP001500668">
    <property type="component" value="Unassembled WGS sequence"/>
</dbReference>
<protein>
    <recommendedName>
        <fullName evidence="2">Peptidoglycan binding-like domain-containing protein</fullName>
    </recommendedName>
</protein>
<dbReference type="InterPro" id="IPR002477">
    <property type="entry name" value="Peptidoglycan-bd-like"/>
</dbReference>
<dbReference type="RefSeq" id="WP_344073869.1">
    <property type="nucleotide sequence ID" value="NZ_BAAACA010000014.1"/>
</dbReference>
<keyword evidence="4" id="KW-1185">Reference proteome</keyword>
<keyword evidence="1" id="KW-0732">Signal</keyword>
<evidence type="ECO:0000259" key="2">
    <source>
        <dbReference type="Pfam" id="PF01471"/>
    </source>
</evidence>
<dbReference type="InterPro" id="IPR036365">
    <property type="entry name" value="PGBD-like_sf"/>
</dbReference>
<comment type="caution">
    <text evidence="3">The sequence shown here is derived from an EMBL/GenBank/DDBJ whole genome shotgun (WGS) entry which is preliminary data.</text>
</comment>
<dbReference type="Gene3D" id="1.10.101.10">
    <property type="entry name" value="PGBD-like superfamily/PGBD"/>
    <property type="match status" value="1"/>
</dbReference>
<feature type="chain" id="PRO_5046846587" description="Peptidoglycan binding-like domain-containing protein" evidence="1">
    <location>
        <begin position="29"/>
        <end position="115"/>
    </location>
</feature>
<dbReference type="EMBL" id="BAAACA010000014">
    <property type="protein sequence ID" value="GAA0596962.1"/>
    <property type="molecule type" value="Genomic_DNA"/>
</dbReference>